<dbReference type="OrthoDB" id="9782889at2"/>
<evidence type="ECO:0000259" key="4">
    <source>
        <dbReference type="Pfam" id="PF01048"/>
    </source>
</evidence>
<protein>
    <recommendedName>
        <fullName evidence="2">Uridine phosphorylase</fullName>
        <ecNumber evidence="1">2.4.2.3</ecNumber>
    </recommendedName>
</protein>
<dbReference type="RefSeq" id="WP_112129372.1">
    <property type="nucleotide sequence ID" value="NZ_QMBQ01000006.1"/>
</dbReference>
<dbReference type="PANTHER" id="PTHR43691:SF11">
    <property type="entry name" value="FI09636P-RELATED"/>
    <property type="match status" value="1"/>
</dbReference>
<evidence type="ECO:0000256" key="2">
    <source>
        <dbReference type="ARBA" id="ARBA00021980"/>
    </source>
</evidence>
<sequence length="235" mass="25216">MTPHIEAEKGDYAETVLLPGDPERAQWMAETFLEAPRCVNRRRGALGFTGRFRGKSVSIQATGIGVSSFLIYAHELLDYHGMKTLIRTGTSGGLSEDVPLRGLVISSEVRAESAISGQVFGLYQPAGPDPALHALALRRAADLGIACSAGLTICSDVFHHPDGRARFDEPRALGALAVDMETSALYRIAAQFGARALSLLTVVDHVATGELTDYSERQALFTDMTRLALEVAAES</sequence>
<dbReference type="InterPro" id="IPR035994">
    <property type="entry name" value="Nucleoside_phosphorylase_sf"/>
</dbReference>
<dbReference type="EC" id="2.4.2.3" evidence="1"/>
<dbReference type="GO" id="GO:0005829">
    <property type="term" value="C:cytosol"/>
    <property type="evidence" value="ECO:0007669"/>
    <property type="project" value="TreeGrafter"/>
</dbReference>
<dbReference type="Pfam" id="PF01048">
    <property type="entry name" value="PNP_UDP_1"/>
    <property type="match status" value="1"/>
</dbReference>
<dbReference type="InterPro" id="IPR000845">
    <property type="entry name" value="Nucleoside_phosphorylase_d"/>
</dbReference>
<evidence type="ECO:0000256" key="1">
    <source>
        <dbReference type="ARBA" id="ARBA00011888"/>
    </source>
</evidence>
<dbReference type="SUPFAM" id="SSF53167">
    <property type="entry name" value="Purine and uridine phosphorylases"/>
    <property type="match status" value="1"/>
</dbReference>
<dbReference type="PANTHER" id="PTHR43691">
    <property type="entry name" value="URIDINE PHOSPHORYLASE"/>
    <property type="match status" value="1"/>
</dbReference>
<reference evidence="6" key="1">
    <citation type="submission" date="2018-06" db="EMBL/GenBank/DDBJ databases">
        <authorList>
            <person name="Helene L.C."/>
            <person name="Dall'Agnol R."/>
            <person name="Delamuta J.R."/>
            <person name="Hungria M."/>
        </authorList>
    </citation>
    <scope>NUCLEOTIDE SEQUENCE [LARGE SCALE GENOMIC DNA]</scope>
    <source>
        <strain evidence="6">CNPSo 3140</strain>
    </source>
</reference>
<dbReference type="GO" id="GO:0006152">
    <property type="term" value="P:purine nucleoside catabolic process"/>
    <property type="evidence" value="ECO:0007669"/>
    <property type="project" value="TreeGrafter"/>
</dbReference>
<proteinExistence type="predicted"/>
<dbReference type="GO" id="GO:0004850">
    <property type="term" value="F:uridine phosphorylase activity"/>
    <property type="evidence" value="ECO:0007669"/>
    <property type="project" value="UniProtKB-EC"/>
</dbReference>
<organism evidence="5 6">
    <name type="scientific">Mesorhizobium atlanticum</name>
    <dbReference type="NCBI Taxonomy" id="2233532"/>
    <lineage>
        <taxon>Bacteria</taxon>
        <taxon>Pseudomonadati</taxon>
        <taxon>Pseudomonadota</taxon>
        <taxon>Alphaproteobacteria</taxon>
        <taxon>Hyphomicrobiales</taxon>
        <taxon>Phyllobacteriaceae</taxon>
        <taxon>Mesorhizobium</taxon>
    </lineage>
</organism>
<comment type="caution">
    <text evidence="5">The sequence shown here is derived from an EMBL/GenBank/DDBJ whole genome shotgun (WGS) entry which is preliminary data.</text>
</comment>
<accession>A0A330GN88</accession>
<comment type="catalytic activity">
    <reaction evidence="3">
        <text>uridine + phosphate = alpha-D-ribose 1-phosphate + uracil</text>
        <dbReference type="Rhea" id="RHEA:24388"/>
        <dbReference type="ChEBI" id="CHEBI:16704"/>
        <dbReference type="ChEBI" id="CHEBI:17568"/>
        <dbReference type="ChEBI" id="CHEBI:43474"/>
        <dbReference type="ChEBI" id="CHEBI:57720"/>
        <dbReference type="EC" id="2.4.2.3"/>
    </reaction>
</comment>
<dbReference type="Gene3D" id="3.40.50.1580">
    <property type="entry name" value="Nucleoside phosphorylase domain"/>
    <property type="match status" value="1"/>
</dbReference>
<reference evidence="5 6" key="2">
    <citation type="submission" date="2018-07" db="EMBL/GenBank/DDBJ databases">
        <title>Diversity of Mesorhizobium strains in Brazil.</title>
        <authorList>
            <person name="Helene L.C.F."/>
            <person name="Dall'Agnol R."/>
            <person name="Delamuta J.R.M."/>
            <person name="Hungria M."/>
        </authorList>
    </citation>
    <scope>NUCLEOTIDE SEQUENCE [LARGE SCALE GENOMIC DNA]</scope>
    <source>
        <strain evidence="5 6">CNPSo 3140</strain>
    </source>
</reference>
<dbReference type="GO" id="GO:0004731">
    <property type="term" value="F:purine-nucleoside phosphorylase activity"/>
    <property type="evidence" value="ECO:0007669"/>
    <property type="project" value="TreeGrafter"/>
</dbReference>
<evidence type="ECO:0000256" key="3">
    <source>
        <dbReference type="ARBA" id="ARBA00048447"/>
    </source>
</evidence>
<evidence type="ECO:0000313" key="5">
    <source>
        <dbReference type="EMBL" id="RAZ74444.1"/>
    </source>
</evidence>
<dbReference type="EMBL" id="QMBQ01000006">
    <property type="protein sequence ID" value="RAZ74444.1"/>
    <property type="molecule type" value="Genomic_DNA"/>
</dbReference>
<feature type="domain" description="Nucleoside phosphorylase" evidence="4">
    <location>
        <begin position="16"/>
        <end position="229"/>
    </location>
</feature>
<name>A0A330GN88_9HYPH</name>
<dbReference type="Proteomes" id="UP000251956">
    <property type="component" value="Unassembled WGS sequence"/>
</dbReference>
<dbReference type="NCBIfam" id="NF004489">
    <property type="entry name" value="PRK05819.1"/>
    <property type="match status" value="1"/>
</dbReference>
<evidence type="ECO:0000313" key="6">
    <source>
        <dbReference type="Proteomes" id="UP000251956"/>
    </source>
</evidence>
<gene>
    <name evidence="5" type="ORF">DPM35_22230</name>
</gene>
<keyword evidence="6" id="KW-1185">Reference proteome</keyword>
<dbReference type="AlphaFoldDB" id="A0A330GN88"/>